<sequence>MHYDIHGLTSPDAPTILLSSGLGGSGGYWAPQLPALSERFRVITYDHRGCGKTGGSVPEVGGISAMADDVLEIVETLKLEKFHFMGHALGGLIGLDLALRRPELIESLVLINAWSKADPHSGRCFDVRIALLENAGVEAFVKAQPLFLYPAIYMAENSEKMAAEEAHALAHFQGRDNILRRIAALRAFDIDDRLGEIQTPTLVIATRDDLLVPYSRSLRLAEGLPNANLVLTVAGGHAVNVTYPQTFNSAVLDFLSGVERA</sequence>
<feature type="domain" description="Peptidase S33 tripeptidyl aminopeptidase-like C-terminal" evidence="4">
    <location>
        <begin position="198"/>
        <end position="256"/>
    </location>
</feature>
<gene>
    <name evidence="2 5" type="primary">rutD</name>
    <name evidence="5" type="ORF">FAA86_10910</name>
</gene>
<keyword evidence="1 2" id="KW-0378">Hydrolase</keyword>
<dbReference type="AlphaFoldDB" id="A0A4S8PYS7"/>
<evidence type="ECO:0000259" key="3">
    <source>
        <dbReference type="Pfam" id="PF00561"/>
    </source>
</evidence>
<dbReference type="Pfam" id="PF08386">
    <property type="entry name" value="Abhydrolase_4"/>
    <property type="match status" value="1"/>
</dbReference>
<dbReference type="Proteomes" id="UP000307378">
    <property type="component" value="Unassembled WGS sequence"/>
</dbReference>
<dbReference type="RefSeq" id="WP_136540505.1">
    <property type="nucleotide sequence ID" value="NZ_STGU01000005.1"/>
</dbReference>
<dbReference type="GO" id="GO:0006212">
    <property type="term" value="P:uracil catabolic process"/>
    <property type="evidence" value="ECO:0007669"/>
    <property type="project" value="UniProtKB-UniRule"/>
</dbReference>
<comment type="function">
    <text evidence="2">Involved in pyrimidine catabolism. May facilitate the hydrolysis of carbamate, a reaction that can also occur spontaneously.</text>
</comment>
<dbReference type="SUPFAM" id="SSF53474">
    <property type="entry name" value="alpha/beta-Hydrolases"/>
    <property type="match status" value="1"/>
</dbReference>
<dbReference type="InterPro" id="IPR000073">
    <property type="entry name" value="AB_hydrolase_1"/>
</dbReference>
<protein>
    <recommendedName>
        <fullName evidence="2">Putative carbamate hydrolase RutD</fullName>
        <ecNumber evidence="2">3.5.1.-</ecNumber>
    </recommendedName>
    <alternativeName>
        <fullName evidence="2">Aminohydrolase</fullName>
    </alternativeName>
</protein>
<dbReference type="Pfam" id="PF00561">
    <property type="entry name" value="Abhydrolase_1"/>
    <property type="match status" value="1"/>
</dbReference>
<comment type="catalytic activity">
    <reaction evidence="2">
        <text>carbamate + 2 H(+) = NH4(+) + CO2</text>
        <dbReference type="Rhea" id="RHEA:15649"/>
        <dbReference type="ChEBI" id="CHEBI:13941"/>
        <dbReference type="ChEBI" id="CHEBI:15378"/>
        <dbReference type="ChEBI" id="CHEBI:16526"/>
        <dbReference type="ChEBI" id="CHEBI:28938"/>
    </reaction>
</comment>
<dbReference type="HAMAP" id="MF_00832">
    <property type="entry name" value="RutD"/>
    <property type="match status" value="1"/>
</dbReference>
<dbReference type="PANTHER" id="PTHR43798">
    <property type="entry name" value="MONOACYLGLYCEROL LIPASE"/>
    <property type="match status" value="1"/>
</dbReference>
<dbReference type="Gene3D" id="3.40.50.1820">
    <property type="entry name" value="alpha/beta hydrolase"/>
    <property type="match status" value="1"/>
</dbReference>
<accession>A0A4S8PYS7</accession>
<name>A0A4S8PYS7_9HYPH</name>
<evidence type="ECO:0000256" key="2">
    <source>
        <dbReference type="HAMAP-Rule" id="MF_00832"/>
    </source>
</evidence>
<evidence type="ECO:0000256" key="1">
    <source>
        <dbReference type="ARBA" id="ARBA00022801"/>
    </source>
</evidence>
<dbReference type="EC" id="3.5.1.-" evidence="2"/>
<dbReference type="GO" id="GO:0019740">
    <property type="term" value="P:nitrogen utilization"/>
    <property type="evidence" value="ECO:0007669"/>
    <property type="project" value="UniProtKB-UniRule"/>
</dbReference>
<evidence type="ECO:0000313" key="6">
    <source>
        <dbReference type="Proteomes" id="UP000307378"/>
    </source>
</evidence>
<dbReference type="EMBL" id="STGU01000005">
    <property type="protein sequence ID" value="THV35841.1"/>
    <property type="molecule type" value="Genomic_DNA"/>
</dbReference>
<comment type="caution">
    <text evidence="5">The sequence shown here is derived from an EMBL/GenBank/DDBJ whole genome shotgun (WGS) entry which is preliminary data.</text>
</comment>
<dbReference type="InterPro" id="IPR050266">
    <property type="entry name" value="AB_hydrolase_sf"/>
</dbReference>
<evidence type="ECO:0000259" key="4">
    <source>
        <dbReference type="Pfam" id="PF08386"/>
    </source>
</evidence>
<reference evidence="5 6" key="1">
    <citation type="submission" date="2019-04" db="EMBL/GenBank/DDBJ databases">
        <title>genome sequence of strain W3.</title>
        <authorList>
            <person name="Gao J."/>
            <person name="Sun J."/>
        </authorList>
    </citation>
    <scope>NUCLEOTIDE SEQUENCE [LARGE SCALE GENOMIC DNA]</scope>
    <source>
        <strain evidence="5 6">W3</strain>
    </source>
</reference>
<dbReference type="InterPro" id="IPR029058">
    <property type="entry name" value="AB_hydrolase_fold"/>
</dbReference>
<dbReference type="InterPro" id="IPR019913">
    <property type="entry name" value="Pyrimidine_utilisation_RutD"/>
</dbReference>
<comment type="similarity">
    <text evidence="2">Belongs to the AB hydrolase superfamily. Hydrolase RutD family.</text>
</comment>
<dbReference type="PRINTS" id="PR00111">
    <property type="entry name" value="ABHYDROLASE"/>
</dbReference>
<proteinExistence type="inferred from homology"/>
<dbReference type="GO" id="GO:0016811">
    <property type="term" value="F:hydrolase activity, acting on carbon-nitrogen (but not peptide) bonds, in linear amides"/>
    <property type="evidence" value="ECO:0007669"/>
    <property type="project" value="InterPro"/>
</dbReference>
<feature type="domain" description="AB hydrolase-1" evidence="3">
    <location>
        <begin position="14"/>
        <end position="119"/>
    </location>
</feature>
<organism evidence="5 6">
    <name type="scientific">Rhizobium rosettiformans W3</name>
    <dbReference type="NCBI Taxonomy" id="538378"/>
    <lineage>
        <taxon>Bacteria</taxon>
        <taxon>Pseudomonadati</taxon>
        <taxon>Pseudomonadota</taxon>
        <taxon>Alphaproteobacteria</taxon>
        <taxon>Hyphomicrobiales</taxon>
        <taxon>Rhizobiaceae</taxon>
        <taxon>Rhizobium/Agrobacterium group</taxon>
        <taxon>Rhizobium</taxon>
    </lineage>
</organism>
<evidence type="ECO:0000313" key="5">
    <source>
        <dbReference type="EMBL" id="THV35841.1"/>
    </source>
</evidence>
<dbReference type="NCBIfam" id="TIGR03611">
    <property type="entry name" value="RutD"/>
    <property type="match status" value="1"/>
</dbReference>
<dbReference type="InterPro" id="IPR013595">
    <property type="entry name" value="Pept_S33_TAP-like_C"/>
</dbReference>